<organism evidence="1 2">
    <name type="scientific">Methanoregula formicica (strain DSM 22288 / NBRC 105244 / SMSP)</name>
    <dbReference type="NCBI Taxonomy" id="593750"/>
    <lineage>
        <taxon>Archaea</taxon>
        <taxon>Methanobacteriati</taxon>
        <taxon>Methanobacteriota</taxon>
        <taxon>Stenosarchaea group</taxon>
        <taxon>Methanomicrobia</taxon>
        <taxon>Methanomicrobiales</taxon>
        <taxon>Methanoregulaceae</taxon>
        <taxon>Methanoregula</taxon>
    </lineage>
</organism>
<dbReference type="SUPFAM" id="SSF52402">
    <property type="entry name" value="Adenine nucleotide alpha hydrolases-like"/>
    <property type="match status" value="1"/>
</dbReference>
<dbReference type="HOGENOM" id="CLU_056004_0_0_2"/>
<accession>L0HF65</accession>
<dbReference type="NCBIfam" id="TIGR03573">
    <property type="entry name" value="WbuX"/>
    <property type="match status" value="1"/>
</dbReference>
<dbReference type="KEGG" id="mfo:Metfor_1403"/>
<dbReference type="AlphaFoldDB" id="L0HF65"/>
<proteinExistence type="predicted"/>
<dbReference type="InParanoid" id="L0HF65"/>
<gene>
    <name evidence="1" type="ordered locus">Metfor_1403</name>
</gene>
<evidence type="ECO:0000313" key="2">
    <source>
        <dbReference type="Proteomes" id="UP000010824"/>
    </source>
</evidence>
<dbReference type="InterPro" id="IPR014729">
    <property type="entry name" value="Rossmann-like_a/b/a_fold"/>
</dbReference>
<dbReference type="STRING" id="593750.Metfor_1403"/>
<evidence type="ECO:0000313" key="1">
    <source>
        <dbReference type="EMBL" id="AGB02441.1"/>
    </source>
</evidence>
<dbReference type="Gene3D" id="3.40.50.620">
    <property type="entry name" value="HUPs"/>
    <property type="match status" value="1"/>
</dbReference>
<dbReference type="Proteomes" id="UP000010824">
    <property type="component" value="Chromosome"/>
</dbReference>
<dbReference type="GO" id="GO:0016740">
    <property type="term" value="F:transferase activity"/>
    <property type="evidence" value="ECO:0007669"/>
    <property type="project" value="UniProtKB-KW"/>
</dbReference>
<dbReference type="RefSeq" id="WP_015285404.1">
    <property type="nucleotide sequence ID" value="NC_019943.1"/>
</dbReference>
<keyword evidence="2" id="KW-1185">Reference proteome</keyword>
<reference evidence="2" key="1">
    <citation type="submission" date="2011-12" db="EMBL/GenBank/DDBJ databases">
        <title>Complete sequence of Methanoregula formicicum SMSP.</title>
        <authorList>
            <person name="Lucas S."/>
            <person name="Han J."/>
            <person name="Lapidus A."/>
            <person name="Cheng J.-F."/>
            <person name="Goodwin L."/>
            <person name="Pitluck S."/>
            <person name="Peters L."/>
            <person name="Ovchinnikova G."/>
            <person name="Teshima H."/>
            <person name="Detter J.C."/>
            <person name="Han C."/>
            <person name="Tapia R."/>
            <person name="Land M."/>
            <person name="Hauser L."/>
            <person name="Kyrpides N."/>
            <person name="Ivanova N."/>
            <person name="Pagani I."/>
            <person name="Imachi H."/>
            <person name="Tamaki H."/>
            <person name="Sekiguchi Y."/>
            <person name="Kamagata Y."/>
            <person name="Cadillo-Quiroz H."/>
            <person name="Zinder S."/>
            <person name="Liu W.-T."/>
            <person name="Woyke T."/>
        </authorList>
    </citation>
    <scope>NUCLEOTIDE SEQUENCE [LARGE SCALE GENOMIC DNA]</scope>
    <source>
        <strain evidence="2">DSM 22288 / NBRC 105244 / SMSP</strain>
    </source>
</reference>
<dbReference type="eggNOG" id="arCOG15275">
    <property type="taxonomic scope" value="Archaea"/>
</dbReference>
<dbReference type="EMBL" id="CP003167">
    <property type="protein sequence ID" value="AGB02441.1"/>
    <property type="molecule type" value="Genomic_DNA"/>
</dbReference>
<reference evidence="1 2" key="2">
    <citation type="journal article" date="2014" name="Genome Announc.">
        <title>Complete Genome Sequence of Methanoregula formicica SMSPT, a Mesophilic Hydrogenotrophic Methanogen Isolated from a Methanogenic Upflow Anaerobic Sludge Blanket Reactor.</title>
        <authorList>
            <person name="Yamamoto K."/>
            <person name="Tamaki H."/>
            <person name="Cadillo-Quiroz H."/>
            <person name="Imachi H."/>
            <person name="Kyrpides N."/>
            <person name="Woyke T."/>
            <person name="Goodwin L."/>
            <person name="Zinder S.H."/>
            <person name="Kamagata Y."/>
            <person name="Liu W.T."/>
        </authorList>
    </citation>
    <scope>NUCLEOTIDE SEQUENCE [LARGE SCALE GENOMIC DNA]</scope>
    <source>
        <strain evidence="2">DSM 22288 / NBRC 105244 / SMSP</strain>
    </source>
</reference>
<keyword evidence="1" id="KW-0808">Transferase</keyword>
<sequence length="380" mass="43952">MKKKQICARCVCDDSIPGITFDNRGVCSLCKNYDLIELEFPSNENTYKKFQQIVDNIKNNQSKGKYDCLIGISGGTDSIYTLYLARKYGLNPLALHIDDGSDTEISVHNVQTAVKKLNVDLYTVKIDESEISDLELAFFRASIPDVETPPDMAITASLYHCAVKFGIKYIFVGNCFKTEGKMPPGWSYGDGKYLTDIHNRFGRVSLKKFPNLMLSDYLYYFLIKRIQIVRPLYYLPYIKSDVKKILEKELGWIDYGIGHHESRYCRFVQGYFLPKKFGIDKRKIHFSALVRSNQMSRQEALNKLELPACSDEMVKEDIQFLCNNFGIEQNEFNEIINSNPRSQTEFDSYYSLVCKLKPFIEIAYKLHLFPTKIYGSYNRK</sequence>
<dbReference type="InterPro" id="IPR020022">
    <property type="entry name" value="N-acetyl_sugar_amidoTrfase"/>
</dbReference>
<name>L0HF65_METFS</name>
<dbReference type="OrthoDB" id="10500at2157"/>
<protein>
    <submittedName>
        <fullName evidence="1">N-acetyl sugar amidotransferase</fullName>
    </submittedName>
</protein>
<dbReference type="GeneID" id="14307792"/>